<sequence length="88" mass="9919">MRTGLAGLRQRDLIQWYVGQQNEKNNYTSMEEAAAEVTKVKAIIESLIRREGYLIVVDDGRQDDGENARPAASRNDRILAVAPNYVPE</sequence>
<keyword evidence="7" id="KW-0378">Hydrolase</keyword>
<dbReference type="EC" id="3.6.4.12" evidence="7"/>
<dbReference type="Pfam" id="PF18263">
    <property type="entry name" value="WHD_MCM6"/>
    <property type="match status" value="1"/>
</dbReference>
<evidence type="ECO:0000256" key="1">
    <source>
        <dbReference type="ARBA" id="ARBA00004123"/>
    </source>
</evidence>
<evidence type="ECO:0000256" key="3">
    <source>
        <dbReference type="ARBA" id="ARBA00022705"/>
    </source>
</evidence>
<keyword evidence="4 7" id="KW-0067">ATP-binding</keyword>
<keyword evidence="3" id="KW-0235">DNA replication</keyword>
<evidence type="ECO:0000256" key="2">
    <source>
        <dbReference type="ARBA" id="ARBA00008010"/>
    </source>
</evidence>
<keyword evidence="8" id="KW-1185">Reference proteome</keyword>
<dbReference type="AlphaFoldDB" id="A0ABD3CRW4"/>
<dbReference type="EMBL" id="JAVIJP010000032">
    <property type="protein sequence ID" value="KAL3632367.1"/>
    <property type="molecule type" value="Genomic_DNA"/>
</dbReference>
<evidence type="ECO:0000256" key="5">
    <source>
        <dbReference type="ARBA" id="ARBA00023242"/>
    </source>
</evidence>
<name>A0ABD3CRW4_9LAMI</name>
<keyword evidence="4 7" id="KW-0347">Helicase</keyword>
<comment type="similarity">
    <text evidence="2">Belongs to the MCM family.</text>
</comment>
<accession>A0ABD3CRW4</accession>
<comment type="caution">
    <text evidence="7">The sequence shown here is derived from an EMBL/GenBank/DDBJ whole genome shotgun (WGS) entry which is preliminary data.</text>
</comment>
<feature type="domain" description="Mcm6 C-terminal winged-helix" evidence="6">
    <location>
        <begin position="6"/>
        <end position="85"/>
    </location>
</feature>
<dbReference type="GO" id="GO:0016787">
    <property type="term" value="F:hydrolase activity"/>
    <property type="evidence" value="ECO:0007669"/>
    <property type="project" value="UniProtKB-KW"/>
</dbReference>
<comment type="subcellular location">
    <subcellularLocation>
        <location evidence="1">Nucleus</location>
    </subcellularLocation>
</comment>
<gene>
    <name evidence="7" type="primary">MCM6_1</name>
    <name evidence="7" type="ORF">CASFOL_025351</name>
</gene>
<dbReference type="GO" id="GO:0005634">
    <property type="term" value="C:nucleus"/>
    <property type="evidence" value="ECO:0007669"/>
    <property type="project" value="UniProtKB-SubCell"/>
</dbReference>
<dbReference type="GO" id="GO:0003678">
    <property type="term" value="F:DNA helicase activity"/>
    <property type="evidence" value="ECO:0007669"/>
    <property type="project" value="UniProtKB-EC"/>
</dbReference>
<evidence type="ECO:0000256" key="4">
    <source>
        <dbReference type="ARBA" id="ARBA00022806"/>
    </source>
</evidence>
<evidence type="ECO:0000313" key="8">
    <source>
        <dbReference type="Proteomes" id="UP001632038"/>
    </source>
</evidence>
<dbReference type="Proteomes" id="UP001632038">
    <property type="component" value="Unassembled WGS sequence"/>
</dbReference>
<proteinExistence type="inferred from homology"/>
<evidence type="ECO:0000313" key="7">
    <source>
        <dbReference type="EMBL" id="KAL3632367.1"/>
    </source>
</evidence>
<evidence type="ECO:0000259" key="6">
    <source>
        <dbReference type="Pfam" id="PF18263"/>
    </source>
</evidence>
<protein>
    <submittedName>
        <fullName evidence="7">MCM DNA helicase complex subunit mcm6</fullName>
        <ecNumber evidence="7">3.6.4.12</ecNumber>
    </submittedName>
</protein>
<keyword evidence="5" id="KW-0539">Nucleus</keyword>
<dbReference type="Gene3D" id="1.20.58.870">
    <property type="match status" value="1"/>
</dbReference>
<organism evidence="7 8">
    <name type="scientific">Castilleja foliolosa</name>
    <dbReference type="NCBI Taxonomy" id="1961234"/>
    <lineage>
        <taxon>Eukaryota</taxon>
        <taxon>Viridiplantae</taxon>
        <taxon>Streptophyta</taxon>
        <taxon>Embryophyta</taxon>
        <taxon>Tracheophyta</taxon>
        <taxon>Spermatophyta</taxon>
        <taxon>Magnoliopsida</taxon>
        <taxon>eudicotyledons</taxon>
        <taxon>Gunneridae</taxon>
        <taxon>Pentapetalae</taxon>
        <taxon>asterids</taxon>
        <taxon>lamiids</taxon>
        <taxon>Lamiales</taxon>
        <taxon>Orobanchaceae</taxon>
        <taxon>Pedicularideae</taxon>
        <taxon>Castillejinae</taxon>
        <taxon>Castilleja</taxon>
    </lineage>
</organism>
<keyword evidence="4 7" id="KW-0547">Nucleotide-binding</keyword>
<dbReference type="InterPro" id="IPR041024">
    <property type="entry name" value="Mcm6_C"/>
</dbReference>
<reference evidence="8" key="1">
    <citation type="journal article" date="2024" name="IScience">
        <title>Strigolactones Initiate the Formation of Haustorium-like Structures in Castilleja.</title>
        <authorList>
            <person name="Buerger M."/>
            <person name="Peterson D."/>
            <person name="Chory J."/>
        </authorList>
    </citation>
    <scope>NUCLEOTIDE SEQUENCE [LARGE SCALE GENOMIC DNA]</scope>
</reference>
<dbReference type="GO" id="GO:0006260">
    <property type="term" value="P:DNA replication"/>
    <property type="evidence" value="ECO:0007669"/>
    <property type="project" value="UniProtKB-KW"/>
</dbReference>